<keyword evidence="3" id="KW-1185">Reference proteome</keyword>
<dbReference type="RefSeq" id="WP_007303684.1">
    <property type="nucleotide sequence ID" value="NZ_AADV02000001.1"/>
</dbReference>
<dbReference type="KEGG" id="cwa:CwatDRAFT_6405"/>
<dbReference type="InterPro" id="IPR002622">
    <property type="entry name" value="Transposase_14"/>
</dbReference>
<reference evidence="2" key="3">
    <citation type="submission" date="2016-12" db="EMBL/GenBank/DDBJ databases">
        <title>Annotation of the draft genome assembly of Crocosphaera watsonii WH 8501.</title>
        <authorList>
            <consortium name="US DOE Joint Genome Institute (JGI-ORNL)"/>
            <person name="Larimer F."/>
            <person name="Land M."/>
        </authorList>
    </citation>
    <scope>NUCLEOTIDE SEQUENCE</scope>
    <source>
        <strain evidence="2">WH 8501</strain>
    </source>
</reference>
<dbReference type="Gene3D" id="1.10.10.10">
    <property type="entry name" value="Winged helix-like DNA-binding domain superfamily/Winged helix DNA-binding domain"/>
    <property type="match status" value="1"/>
</dbReference>
<comment type="caution">
    <text evidence="2">The sequence shown here is derived from an EMBL/GenBank/DDBJ whole genome shotgun (WGS) entry which is preliminary data.</text>
</comment>
<gene>
    <name evidence="2" type="ORF">CwatDRAFT_6405</name>
</gene>
<dbReference type="EMBL" id="AADV02000001">
    <property type="protein sequence ID" value="EAM53388.1"/>
    <property type="molecule type" value="Genomic_DNA"/>
</dbReference>
<reference evidence="2" key="2">
    <citation type="submission" date="2005-06" db="EMBL/GenBank/DDBJ databases">
        <title>Sequencing of the draft genome and assembly of Crocosphaera watsonii WH 8501.</title>
        <authorList>
            <consortium name="US DOE Joint Genome Institute (JGI-PGF)"/>
            <person name="Copeland A."/>
            <person name="Lucas S."/>
            <person name="Lapidus A."/>
            <person name="Barry K."/>
            <person name="Detter C."/>
            <person name="Glavina T."/>
            <person name="Hammon N."/>
            <person name="Israni S."/>
            <person name="Pitluck S."/>
            <person name="Richardson P."/>
        </authorList>
    </citation>
    <scope>NUCLEOTIDE SEQUENCE [LARGE SCALE GENOMIC DNA]</scope>
    <source>
        <strain evidence="2">WH 8501</strain>
    </source>
</reference>
<evidence type="ECO:0000313" key="3">
    <source>
        <dbReference type="Proteomes" id="UP000003922"/>
    </source>
</evidence>
<accession>Q4C998</accession>
<dbReference type="InterPro" id="IPR009057">
    <property type="entry name" value="Homeodomain-like_sf"/>
</dbReference>
<protein>
    <submittedName>
        <fullName evidence="2">Transposase</fullName>
    </submittedName>
</protein>
<name>Q4C998_CROWT</name>
<proteinExistence type="predicted"/>
<dbReference type="AlphaFoldDB" id="Q4C998"/>
<feature type="domain" description="Transposase Synechocystis PCC 6803" evidence="1">
    <location>
        <begin position="3"/>
        <end position="130"/>
    </location>
</feature>
<dbReference type="Proteomes" id="UP000003922">
    <property type="component" value="Unassembled WGS sequence"/>
</dbReference>
<organism evidence="2 3">
    <name type="scientific">Crocosphaera watsonii WH 8501</name>
    <dbReference type="NCBI Taxonomy" id="165597"/>
    <lineage>
        <taxon>Bacteria</taxon>
        <taxon>Bacillati</taxon>
        <taxon>Cyanobacteriota</taxon>
        <taxon>Cyanophyceae</taxon>
        <taxon>Oscillatoriophycideae</taxon>
        <taxon>Chroococcales</taxon>
        <taxon>Aphanothecaceae</taxon>
        <taxon>Crocosphaera</taxon>
    </lineage>
</organism>
<reference evidence="2" key="1">
    <citation type="submission" date="2004-02" db="EMBL/GenBank/DDBJ databases">
        <authorList>
            <consortium name="DOE Joint Genome Institute"/>
        </authorList>
    </citation>
    <scope>NUCLEOTIDE SEQUENCE [LARGE SCALE GENOMIC DNA]</scope>
    <source>
        <strain evidence="2">WH 8501</strain>
    </source>
</reference>
<sequence>MKAYSVDLRQKIIDVYNEGNLSQRQLAKQFHVAKSFVQKLLKQYRQTGNLAPLKRRKQTPTKLNLKQLKVLEELVKTNNDATLEELRKQFIATTGIIISRSTVDRMLHRLNLTLKKKHCIQRKKGVKKSNSKD</sequence>
<evidence type="ECO:0000313" key="2">
    <source>
        <dbReference type="EMBL" id="EAM53388.1"/>
    </source>
</evidence>
<evidence type="ECO:0000259" key="1">
    <source>
        <dbReference type="Pfam" id="PF01710"/>
    </source>
</evidence>
<dbReference type="InterPro" id="IPR036388">
    <property type="entry name" value="WH-like_DNA-bd_sf"/>
</dbReference>
<dbReference type="Pfam" id="PF01710">
    <property type="entry name" value="HTH_Tnp_IS630"/>
    <property type="match status" value="1"/>
</dbReference>
<dbReference type="SUPFAM" id="SSF46689">
    <property type="entry name" value="Homeodomain-like"/>
    <property type="match status" value="1"/>
</dbReference>
<dbReference type="OrthoDB" id="5511915at2"/>